<dbReference type="VEuPathDB" id="FungiDB:HGUI_03281"/>
<name>A0A1L0CRA7_9ASCO</name>
<evidence type="ECO:0000313" key="2">
    <source>
        <dbReference type="Proteomes" id="UP000183365"/>
    </source>
</evidence>
<protein>
    <submittedName>
        <fullName evidence="1">Uncharacterized protein</fullName>
    </submittedName>
</protein>
<organism evidence="1 2">
    <name type="scientific">Hanseniaspora guilliermondii</name>
    <dbReference type="NCBI Taxonomy" id="56406"/>
    <lineage>
        <taxon>Eukaryota</taxon>
        <taxon>Fungi</taxon>
        <taxon>Dikarya</taxon>
        <taxon>Ascomycota</taxon>
        <taxon>Saccharomycotina</taxon>
        <taxon>Saccharomycetes</taxon>
        <taxon>Saccharomycodales</taxon>
        <taxon>Saccharomycodaceae</taxon>
        <taxon>Hanseniaspora</taxon>
    </lineage>
</organism>
<gene>
    <name evidence="1" type="ORF">HGUI_03281</name>
</gene>
<proteinExistence type="predicted"/>
<reference evidence="2" key="1">
    <citation type="submission" date="2016-11" db="EMBL/GenBank/DDBJ databases">
        <authorList>
            <person name="Guldener U."/>
        </authorList>
    </citation>
    <scope>NUCLEOTIDE SEQUENCE [LARGE SCALE GENOMIC DNA]</scope>
</reference>
<evidence type="ECO:0000313" key="1">
    <source>
        <dbReference type="EMBL" id="SGZ41081.1"/>
    </source>
</evidence>
<dbReference type="Proteomes" id="UP000183365">
    <property type="component" value="Unassembled WGS sequence"/>
</dbReference>
<dbReference type="EMBL" id="FQNF01000078">
    <property type="protein sequence ID" value="SGZ41081.1"/>
    <property type="molecule type" value="Genomic_DNA"/>
</dbReference>
<dbReference type="AlphaFoldDB" id="A0A1L0CRA7"/>
<sequence>MEGLFNDLDPLLLTENEKFQVNKYLSLYLKNNSSNSNFLDINSLIIKLEKYLQNDIINNKYASIFQKYYSTLITWSKSDIIQKHHLNKKLFLQLDGIMEIINYFNNNNEYLNKAQTIISVLINSYNLRFVITMAESIQRIIIDNVHEVDSNQNKTLSLYLENFKYFNIILELIDNVVGICNITYFENIQYNITIFKTEHFKYIVEIIIEGNYIENKDVWKQLLKISKRDFKSAIDECLKHCINTTDLQFINAERLVNEIVNKSHKIILLETYLDEEIEVNNANENKMLKMSGLKLYIKEKFGYNNKIVASLHNLYIVKISKNIKSKSITIQDNKKHEIMRLLNNKFDEDELLKKPHINAFALKKLNDALSS</sequence>
<dbReference type="OrthoDB" id="3972779at2759"/>
<keyword evidence="2" id="KW-1185">Reference proteome</keyword>
<accession>A0A1L0CRA7</accession>